<dbReference type="KEGG" id="anr:Ana3638_21870"/>
<dbReference type="AlphaFoldDB" id="A0A6P1TUI7"/>
<sequence length="141" mass="16134">MINLTNLNRQHELIKAEIGFIESAIKKGSSTSINTAEAALHISKLAGLLKIHLIEEDKFLYPDLLDSKDEEIQLIASQYIREMGDLANTYSEYKSSYNVGSKITAKLDIFVQDTKNMMEALKKRIKKEDDELYHLIKIKNM</sequence>
<dbReference type="Pfam" id="PF01814">
    <property type="entry name" value="Hemerythrin"/>
    <property type="match status" value="1"/>
</dbReference>
<protein>
    <submittedName>
        <fullName evidence="2">Hemerythrin domain-containing protein</fullName>
    </submittedName>
</protein>
<dbReference type="Proteomes" id="UP000464314">
    <property type="component" value="Chromosome"/>
</dbReference>
<dbReference type="InterPro" id="IPR012312">
    <property type="entry name" value="Hemerythrin-like"/>
</dbReference>
<proteinExistence type="predicted"/>
<dbReference type="EMBL" id="CP048000">
    <property type="protein sequence ID" value="QHQ63095.1"/>
    <property type="molecule type" value="Genomic_DNA"/>
</dbReference>
<evidence type="ECO:0000259" key="1">
    <source>
        <dbReference type="Pfam" id="PF01814"/>
    </source>
</evidence>
<name>A0A6P1TUI7_9FIRM</name>
<evidence type="ECO:0000313" key="3">
    <source>
        <dbReference type="Proteomes" id="UP000464314"/>
    </source>
</evidence>
<feature type="domain" description="Hemerythrin-like" evidence="1">
    <location>
        <begin position="5"/>
        <end position="135"/>
    </location>
</feature>
<organism evidence="2 3">
    <name type="scientific">Anaerocolumna sedimenticola</name>
    <dbReference type="NCBI Taxonomy" id="2696063"/>
    <lineage>
        <taxon>Bacteria</taxon>
        <taxon>Bacillati</taxon>
        <taxon>Bacillota</taxon>
        <taxon>Clostridia</taxon>
        <taxon>Lachnospirales</taxon>
        <taxon>Lachnospiraceae</taxon>
        <taxon>Anaerocolumna</taxon>
    </lineage>
</organism>
<reference evidence="2 3" key="1">
    <citation type="submission" date="2020-01" db="EMBL/GenBank/DDBJ databases">
        <title>Genome analysis of Anaerocolumna sp. CBA3638.</title>
        <authorList>
            <person name="Kim J."/>
            <person name="Roh S.W."/>
        </authorList>
    </citation>
    <scope>NUCLEOTIDE SEQUENCE [LARGE SCALE GENOMIC DNA]</scope>
    <source>
        <strain evidence="2 3">CBA3638</strain>
    </source>
</reference>
<gene>
    <name evidence="2" type="ORF">Ana3638_21870</name>
</gene>
<keyword evidence="3" id="KW-1185">Reference proteome</keyword>
<evidence type="ECO:0000313" key="2">
    <source>
        <dbReference type="EMBL" id="QHQ63095.1"/>
    </source>
</evidence>
<accession>A0A6P1TUI7</accession>
<dbReference type="RefSeq" id="WP_161839916.1">
    <property type="nucleotide sequence ID" value="NZ_CP048000.1"/>
</dbReference>